<evidence type="ECO:0000256" key="2">
    <source>
        <dbReference type="ARBA" id="ARBA00013064"/>
    </source>
</evidence>
<evidence type="ECO:0000313" key="7">
    <source>
        <dbReference type="Proteomes" id="UP001606303"/>
    </source>
</evidence>
<evidence type="ECO:0000256" key="3">
    <source>
        <dbReference type="ARBA" id="ARBA00022801"/>
    </source>
</evidence>
<dbReference type="InterPro" id="IPR036196">
    <property type="entry name" value="Ptyr_pPase_sf"/>
</dbReference>
<dbReference type="SMART" id="SM00226">
    <property type="entry name" value="LMWPc"/>
    <property type="match status" value="1"/>
</dbReference>
<dbReference type="PRINTS" id="PR00719">
    <property type="entry name" value="LMWPTPASE"/>
</dbReference>
<dbReference type="Gene3D" id="3.40.50.2300">
    <property type="match status" value="1"/>
</dbReference>
<organism evidence="6 7">
    <name type="scientific">Pelomonas baiyunensis</name>
    <dbReference type="NCBI Taxonomy" id="3299026"/>
    <lineage>
        <taxon>Bacteria</taxon>
        <taxon>Pseudomonadati</taxon>
        <taxon>Pseudomonadota</taxon>
        <taxon>Betaproteobacteria</taxon>
        <taxon>Burkholderiales</taxon>
        <taxon>Sphaerotilaceae</taxon>
        <taxon>Roseateles</taxon>
    </lineage>
</organism>
<evidence type="ECO:0000259" key="5">
    <source>
        <dbReference type="SMART" id="SM00226"/>
    </source>
</evidence>
<dbReference type="SUPFAM" id="SSF52788">
    <property type="entry name" value="Phosphotyrosine protein phosphatases I"/>
    <property type="match status" value="1"/>
</dbReference>
<dbReference type="CDD" id="cd16343">
    <property type="entry name" value="LMWPTP"/>
    <property type="match status" value="1"/>
</dbReference>
<comment type="similarity">
    <text evidence="1">Belongs to the low molecular weight phosphotyrosine protein phosphatase family.</text>
</comment>
<dbReference type="InterPro" id="IPR017867">
    <property type="entry name" value="Tyr_phospatase_low_mol_wt"/>
</dbReference>
<protein>
    <recommendedName>
        <fullName evidence="2">protein-tyrosine-phosphatase</fullName>
        <ecNumber evidence="2">3.1.3.48</ecNumber>
    </recommendedName>
</protein>
<dbReference type="Pfam" id="PF01451">
    <property type="entry name" value="LMWPc"/>
    <property type="match status" value="1"/>
</dbReference>
<reference evidence="6 7" key="1">
    <citation type="submission" date="2024-08" db="EMBL/GenBank/DDBJ databases">
        <authorList>
            <person name="Lu H."/>
        </authorList>
    </citation>
    <scope>NUCLEOTIDE SEQUENCE [LARGE SCALE GENOMIC DNA]</scope>
    <source>
        <strain evidence="6 7">BYS87W</strain>
    </source>
</reference>
<sequence>MSQRHILFFCMGNICRSPTAEGVMRAKLQAAGLADTVEVDSAGTHGYHAGEPPDERAQAHALRRGYDLSAQRARPLVAQDFTRFDLVLGMDADNIARAERLCPPAERHRLKLLLDFAPGAGKRHVPDPYYGGDAGFEEVLDLVEAACDGLIDTLRAQAASRP</sequence>
<dbReference type="EMBL" id="JBIGIB010000008">
    <property type="protein sequence ID" value="MFG6469194.1"/>
    <property type="molecule type" value="Genomic_DNA"/>
</dbReference>
<dbReference type="RefSeq" id="WP_394387558.1">
    <property type="nucleotide sequence ID" value="NZ_JBIGIB010000008.1"/>
</dbReference>
<dbReference type="PANTHER" id="PTHR11717">
    <property type="entry name" value="LOW MOLECULAR WEIGHT PROTEIN TYROSINE PHOSPHATASE"/>
    <property type="match status" value="1"/>
</dbReference>
<dbReference type="InterPro" id="IPR023485">
    <property type="entry name" value="Ptyr_pPase"/>
</dbReference>
<keyword evidence="7" id="KW-1185">Reference proteome</keyword>
<dbReference type="Proteomes" id="UP001606303">
    <property type="component" value="Unassembled WGS sequence"/>
</dbReference>
<dbReference type="InterPro" id="IPR050438">
    <property type="entry name" value="LMW_PTPase"/>
</dbReference>
<dbReference type="GO" id="GO:0004725">
    <property type="term" value="F:protein tyrosine phosphatase activity"/>
    <property type="evidence" value="ECO:0007669"/>
    <property type="project" value="UniProtKB-EC"/>
</dbReference>
<keyword evidence="3 6" id="KW-0378">Hydrolase</keyword>
<evidence type="ECO:0000256" key="4">
    <source>
        <dbReference type="ARBA" id="ARBA00022912"/>
    </source>
</evidence>
<evidence type="ECO:0000313" key="6">
    <source>
        <dbReference type="EMBL" id="MFG6469194.1"/>
    </source>
</evidence>
<comment type="caution">
    <text evidence="6">The sequence shown here is derived from an EMBL/GenBank/DDBJ whole genome shotgun (WGS) entry which is preliminary data.</text>
</comment>
<dbReference type="EC" id="3.1.3.48" evidence="2"/>
<dbReference type="PANTHER" id="PTHR11717:SF7">
    <property type="entry name" value="LOW MOLECULAR WEIGHT PHOSPHOTYROSINE PROTEIN PHOSPHATASE"/>
    <property type="match status" value="1"/>
</dbReference>
<accession>A0ABW7H522</accession>
<evidence type="ECO:0000256" key="1">
    <source>
        <dbReference type="ARBA" id="ARBA00011063"/>
    </source>
</evidence>
<keyword evidence="4" id="KW-0904">Protein phosphatase</keyword>
<proteinExistence type="inferred from homology"/>
<feature type="domain" description="Phosphotyrosine protein phosphatase I" evidence="5">
    <location>
        <begin position="4"/>
        <end position="153"/>
    </location>
</feature>
<gene>
    <name evidence="6" type="ORF">ACG01O_21430</name>
</gene>
<name>A0ABW7H522_9BURK</name>